<protein>
    <recommendedName>
        <fullName evidence="3">Alcohol acetyltransferase</fullName>
    </recommendedName>
</protein>
<dbReference type="Gene3D" id="3.30.559.10">
    <property type="entry name" value="Chloramphenicol acetyltransferase-like domain"/>
    <property type="match status" value="1"/>
</dbReference>
<accession>A0A1L9RTK7</accession>
<gene>
    <name evidence="1" type="ORF">ASPWEDRAFT_168158</name>
</gene>
<dbReference type="Pfam" id="PF07247">
    <property type="entry name" value="AATase"/>
    <property type="match status" value="1"/>
</dbReference>
<dbReference type="VEuPathDB" id="FungiDB:ASPWEDRAFT_168158"/>
<reference evidence="2" key="1">
    <citation type="journal article" date="2017" name="Genome Biol.">
        <title>Comparative genomics reveals high biological diversity and specific adaptations in the industrially and medically important fungal genus Aspergillus.</title>
        <authorList>
            <person name="de Vries R.P."/>
            <person name="Riley R."/>
            <person name="Wiebenga A."/>
            <person name="Aguilar-Osorio G."/>
            <person name="Amillis S."/>
            <person name="Uchima C.A."/>
            <person name="Anderluh G."/>
            <person name="Asadollahi M."/>
            <person name="Askin M."/>
            <person name="Barry K."/>
            <person name="Battaglia E."/>
            <person name="Bayram O."/>
            <person name="Benocci T."/>
            <person name="Braus-Stromeyer S.A."/>
            <person name="Caldana C."/>
            <person name="Canovas D."/>
            <person name="Cerqueira G.C."/>
            <person name="Chen F."/>
            <person name="Chen W."/>
            <person name="Choi C."/>
            <person name="Clum A."/>
            <person name="Dos Santos R.A."/>
            <person name="Damasio A.R."/>
            <person name="Diallinas G."/>
            <person name="Emri T."/>
            <person name="Fekete E."/>
            <person name="Flipphi M."/>
            <person name="Freyberg S."/>
            <person name="Gallo A."/>
            <person name="Gournas C."/>
            <person name="Habgood R."/>
            <person name="Hainaut M."/>
            <person name="Harispe M.L."/>
            <person name="Henrissat B."/>
            <person name="Hilden K.S."/>
            <person name="Hope R."/>
            <person name="Hossain A."/>
            <person name="Karabika E."/>
            <person name="Karaffa L."/>
            <person name="Karanyi Z."/>
            <person name="Krasevec N."/>
            <person name="Kuo A."/>
            <person name="Kusch H."/>
            <person name="LaButti K."/>
            <person name="Lagendijk E.L."/>
            <person name="Lapidus A."/>
            <person name="Levasseur A."/>
            <person name="Lindquist E."/>
            <person name="Lipzen A."/>
            <person name="Logrieco A.F."/>
            <person name="MacCabe A."/>
            <person name="Maekelae M.R."/>
            <person name="Malavazi I."/>
            <person name="Melin P."/>
            <person name="Meyer V."/>
            <person name="Mielnichuk N."/>
            <person name="Miskei M."/>
            <person name="Molnar A.P."/>
            <person name="Mule G."/>
            <person name="Ngan C.Y."/>
            <person name="Orejas M."/>
            <person name="Orosz E."/>
            <person name="Ouedraogo J.P."/>
            <person name="Overkamp K.M."/>
            <person name="Park H.-S."/>
            <person name="Perrone G."/>
            <person name="Piumi F."/>
            <person name="Punt P.J."/>
            <person name="Ram A.F."/>
            <person name="Ramon A."/>
            <person name="Rauscher S."/>
            <person name="Record E."/>
            <person name="Riano-Pachon D.M."/>
            <person name="Robert V."/>
            <person name="Roehrig J."/>
            <person name="Ruller R."/>
            <person name="Salamov A."/>
            <person name="Salih N.S."/>
            <person name="Samson R.A."/>
            <person name="Sandor E."/>
            <person name="Sanguinetti M."/>
            <person name="Schuetze T."/>
            <person name="Sepcic K."/>
            <person name="Shelest E."/>
            <person name="Sherlock G."/>
            <person name="Sophianopoulou V."/>
            <person name="Squina F.M."/>
            <person name="Sun H."/>
            <person name="Susca A."/>
            <person name="Todd R.B."/>
            <person name="Tsang A."/>
            <person name="Unkles S.E."/>
            <person name="van de Wiele N."/>
            <person name="van Rossen-Uffink D."/>
            <person name="Oliveira J.V."/>
            <person name="Vesth T.C."/>
            <person name="Visser J."/>
            <person name="Yu J.-H."/>
            <person name="Zhou M."/>
            <person name="Andersen M.R."/>
            <person name="Archer D.B."/>
            <person name="Baker S.E."/>
            <person name="Benoit I."/>
            <person name="Brakhage A.A."/>
            <person name="Braus G.H."/>
            <person name="Fischer R."/>
            <person name="Frisvad J.C."/>
            <person name="Goldman G.H."/>
            <person name="Houbraken J."/>
            <person name="Oakley B."/>
            <person name="Pocsi I."/>
            <person name="Scazzocchio C."/>
            <person name="Seiboth B."/>
            <person name="vanKuyk P.A."/>
            <person name="Wortman J."/>
            <person name="Dyer P.S."/>
            <person name="Grigoriev I.V."/>
        </authorList>
    </citation>
    <scope>NUCLEOTIDE SEQUENCE [LARGE SCALE GENOMIC DNA]</scope>
    <source>
        <strain evidence="2">DTO 134E9</strain>
    </source>
</reference>
<evidence type="ECO:0000313" key="1">
    <source>
        <dbReference type="EMBL" id="OJJ38234.1"/>
    </source>
</evidence>
<dbReference type="InterPro" id="IPR052058">
    <property type="entry name" value="Alcohol_O-acetyltransferase"/>
</dbReference>
<keyword evidence="2" id="KW-1185">Reference proteome</keyword>
<name>A0A1L9RTK7_ASPWE</name>
<evidence type="ECO:0008006" key="3">
    <source>
        <dbReference type="Google" id="ProtNLM"/>
    </source>
</evidence>
<evidence type="ECO:0000313" key="2">
    <source>
        <dbReference type="Proteomes" id="UP000184383"/>
    </source>
</evidence>
<dbReference type="OrthoDB" id="2150604at2759"/>
<dbReference type="EMBL" id="KV878210">
    <property type="protein sequence ID" value="OJJ38234.1"/>
    <property type="molecule type" value="Genomic_DNA"/>
</dbReference>
<dbReference type="GO" id="GO:0008080">
    <property type="term" value="F:N-acetyltransferase activity"/>
    <property type="evidence" value="ECO:0007669"/>
    <property type="project" value="TreeGrafter"/>
</dbReference>
<dbReference type="Proteomes" id="UP000184383">
    <property type="component" value="Unassembled WGS sequence"/>
</dbReference>
<dbReference type="SUPFAM" id="SSF52777">
    <property type="entry name" value="CoA-dependent acyltransferases"/>
    <property type="match status" value="1"/>
</dbReference>
<dbReference type="RefSeq" id="XP_040691910.1">
    <property type="nucleotide sequence ID" value="XM_040830258.1"/>
</dbReference>
<dbReference type="STRING" id="1073089.A0A1L9RTK7"/>
<dbReference type="AlphaFoldDB" id="A0A1L9RTK7"/>
<dbReference type="InterPro" id="IPR023213">
    <property type="entry name" value="CAT-like_dom_sf"/>
</dbReference>
<dbReference type="GeneID" id="63746106"/>
<proteinExistence type="predicted"/>
<sequence length="463" mass="51724">MDKFQRLRPVGRLEQYSTSRHHLKFYNNVAVSATYTLPESCSLPVKDYVYKACEVLIGQHPILSAIPVDEDTKTPYFVRLPEIDLDQAISFQSRQNGHPESDEEDSELEALLQVQHNTPFSAPSPFWRLCVLTEAEAAERFTVAFVFHHAISDGGSGKAFHKTFLQALHDTASSLTSGEIKRCIPSPQTPLLPNIEDLHSMPLSIPYLLTALFKAKVYSWRDPGLWTGSEIRTPLKSFLRHIVLPKHISTSFKERCRENTTTITAALETVLAYSLFTHLPGTFTKLHCQGAMSARRWLPDSITDDVMGVWVQNWNESFSREKFKDGSDSLFPWDEARRSRQTIETILGLKGKDTSVNLLKYVDDYHQELFLSKVGQQRDASYEVSNIGVLAVEGVGDSSKLQIGRVVFSQCASVAGAGVEVSVAMGGDGCLVLAFCWQEGVVELELMGAVIEETKRVLYGLCV</sequence>
<organism evidence="1 2">
    <name type="scientific">Aspergillus wentii DTO 134E9</name>
    <dbReference type="NCBI Taxonomy" id="1073089"/>
    <lineage>
        <taxon>Eukaryota</taxon>
        <taxon>Fungi</taxon>
        <taxon>Dikarya</taxon>
        <taxon>Ascomycota</taxon>
        <taxon>Pezizomycotina</taxon>
        <taxon>Eurotiomycetes</taxon>
        <taxon>Eurotiomycetidae</taxon>
        <taxon>Eurotiales</taxon>
        <taxon>Aspergillaceae</taxon>
        <taxon>Aspergillus</taxon>
        <taxon>Aspergillus subgen. Cremei</taxon>
    </lineage>
</organism>
<dbReference type="InterPro" id="IPR010828">
    <property type="entry name" value="Atf2/Sli1-like"/>
</dbReference>
<dbReference type="PANTHER" id="PTHR28037:SF1">
    <property type="entry name" value="ALCOHOL O-ACETYLTRANSFERASE 1-RELATED"/>
    <property type="match status" value="1"/>
</dbReference>
<dbReference type="PANTHER" id="PTHR28037">
    <property type="entry name" value="ALCOHOL O-ACETYLTRANSFERASE 1-RELATED"/>
    <property type="match status" value="1"/>
</dbReference>